<evidence type="ECO:0000313" key="2">
    <source>
        <dbReference type="EMBL" id="MFC7137030.1"/>
    </source>
</evidence>
<reference evidence="2 3" key="1">
    <citation type="journal article" date="2019" name="Int. J. Syst. Evol. Microbiol.">
        <title>The Global Catalogue of Microorganisms (GCM) 10K type strain sequencing project: providing services to taxonomists for standard genome sequencing and annotation.</title>
        <authorList>
            <consortium name="The Broad Institute Genomics Platform"/>
            <consortium name="The Broad Institute Genome Sequencing Center for Infectious Disease"/>
            <person name="Wu L."/>
            <person name="Ma J."/>
        </authorList>
    </citation>
    <scope>NUCLEOTIDE SEQUENCE [LARGE SCALE GENOMIC DNA]</scope>
    <source>
        <strain evidence="2 3">DT92</strain>
    </source>
</reference>
<dbReference type="InterPro" id="IPR058294">
    <property type="entry name" value="DUF7988"/>
</dbReference>
<feature type="domain" description="DUF7988" evidence="1">
    <location>
        <begin position="13"/>
        <end position="146"/>
    </location>
</feature>
<gene>
    <name evidence="2" type="ORF">ACFQRB_12310</name>
</gene>
<name>A0ABD5XTP4_9EURY</name>
<proteinExistence type="predicted"/>
<dbReference type="AlphaFoldDB" id="A0ABD5XTP4"/>
<organism evidence="2 3">
    <name type="scientific">Halobaculum litoreum</name>
    <dbReference type="NCBI Taxonomy" id="3031998"/>
    <lineage>
        <taxon>Archaea</taxon>
        <taxon>Methanobacteriati</taxon>
        <taxon>Methanobacteriota</taxon>
        <taxon>Stenosarchaea group</taxon>
        <taxon>Halobacteria</taxon>
        <taxon>Halobacteriales</taxon>
        <taxon>Haloferacaceae</taxon>
        <taxon>Halobaculum</taxon>
    </lineage>
</organism>
<keyword evidence="3" id="KW-1185">Reference proteome</keyword>
<accession>A0ABD5XTP4</accession>
<dbReference type="Pfam" id="PF25950">
    <property type="entry name" value="DUF7988"/>
    <property type="match status" value="1"/>
</dbReference>
<dbReference type="Proteomes" id="UP001596368">
    <property type="component" value="Unassembled WGS sequence"/>
</dbReference>
<comment type="caution">
    <text evidence="2">The sequence shown here is derived from an EMBL/GenBank/DDBJ whole genome shotgun (WGS) entry which is preliminary data.</text>
</comment>
<protein>
    <recommendedName>
        <fullName evidence="1">DUF7988 domain-containing protein</fullName>
    </recommendedName>
</protein>
<evidence type="ECO:0000259" key="1">
    <source>
        <dbReference type="Pfam" id="PF25950"/>
    </source>
</evidence>
<sequence>MTDAGDGPDPTTAVRERLLAEHGPLFDAVDACADAVADRWAGDATADRDAVVPALREALAAAGALDRLPALLATAADALGVRLPAAPVAAPPYLVVTATGPVVRATLPAVGRLVVSLDVFAVDRSGETPRYRRVDGDGVALSVALR</sequence>
<evidence type="ECO:0000313" key="3">
    <source>
        <dbReference type="Proteomes" id="UP001596368"/>
    </source>
</evidence>
<dbReference type="GeneID" id="81121069"/>
<dbReference type="EMBL" id="JBHSZG010000001">
    <property type="protein sequence ID" value="MFC7137030.1"/>
    <property type="molecule type" value="Genomic_DNA"/>
</dbReference>
<dbReference type="RefSeq" id="WP_284013884.1">
    <property type="nucleotide sequence ID" value="NZ_CP126156.1"/>
</dbReference>